<evidence type="ECO:0000313" key="2">
    <source>
        <dbReference type="EMBL" id="GLX85045.1"/>
    </source>
</evidence>
<keyword evidence="3" id="KW-1185">Reference proteome</keyword>
<reference evidence="2 3" key="1">
    <citation type="submission" date="2023-03" db="EMBL/GenBank/DDBJ databases">
        <title>Thalassotalea loyana LMG 22536T draft genome sequence.</title>
        <authorList>
            <person name="Sawabe T."/>
        </authorList>
    </citation>
    <scope>NUCLEOTIDE SEQUENCE [LARGE SCALE GENOMIC DNA]</scope>
    <source>
        <strain evidence="2 3">LMG 22536</strain>
    </source>
</reference>
<evidence type="ECO:0000313" key="3">
    <source>
        <dbReference type="Proteomes" id="UP001157134"/>
    </source>
</evidence>
<feature type="transmembrane region" description="Helical" evidence="1">
    <location>
        <begin position="12"/>
        <end position="35"/>
    </location>
</feature>
<name>A0ABQ6HE75_9GAMM</name>
<protein>
    <submittedName>
        <fullName evidence="2">Uncharacterized protein</fullName>
    </submittedName>
</protein>
<dbReference type="EMBL" id="BSSV01000002">
    <property type="protein sequence ID" value="GLX85045.1"/>
    <property type="molecule type" value="Genomic_DNA"/>
</dbReference>
<sequence length="110" mass="12966">MLLSLLKTIRTLLAYVLVGLPLIAAYFFTIPTTIFSRWGQNFWLSIDIVICSAAHGTRYRTISGWTGEHAFTKRRYQYQAYIIDLLAYPFERQWDHCHRAYIYELKKGLV</sequence>
<gene>
    <name evidence="2" type="ORF">tloyanaT_12970</name>
</gene>
<evidence type="ECO:0000256" key="1">
    <source>
        <dbReference type="SAM" id="Phobius"/>
    </source>
</evidence>
<accession>A0ABQ6HE75</accession>
<dbReference type="RefSeq" id="WP_284296777.1">
    <property type="nucleotide sequence ID" value="NZ_BSSV01000002.1"/>
</dbReference>
<dbReference type="Proteomes" id="UP001157134">
    <property type="component" value="Unassembled WGS sequence"/>
</dbReference>
<organism evidence="2 3">
    <name type="scientific">Thalassotalea loyana</name>
    <dbReference type="NCBI Taxonomy" id="280483"/>
    <lineage>
        <taxon>Bacteria</taxon>
        <taxon>Pseudomonadati</taxon>
        <taxon>Pseudomonadota</taxon>
        <taxon>Gammaproteobacteria</taxon>
        <taxon>Alteromonadales</taxon>
        <taxon>Colwelliaceae</taxon>
        <taxon>Thalassotalea</taxon>
    </lineage>
</organism>
<keyword evidence="1" id="KW-1133">Transmembrane helix</keyword>
<keyword evidence="1" id="KW-0472">Membrane</keyword>
<comment type="caution">
    <text evidence="2">The sequence shown here is derived from an EMBL/GenBank/DDBJ whole genome shotgun (WGS) entry which is preliminary data.</text>
</comment>
<keyword evidence="1" id="KW-0812">Transmembrane</keyword>
<proteinExistence type="predicted"/>